<keyword evidence="1" id="KW-0732">Signal</keyword>
<evidence type="ECO:0000313" key="2">
    <source>
        <dbReference type="EMBL" id="EDW37844.1"/>
    </source>
</evidence>
<gene>
    <name evidence="2" type="primary">Dper\GL19717</name>
    <name evidence="2" type="ORF">Dper_GL19717</name>
</gene>
<dbReference type="AlphaFoldDB" id="B4HB41"/>
<sequence length="63" mass="6424">MERSVGLGASLALLIVALRTLLIAVLSSLAGGAQGRPPAMPAATAGMAKCDQLMKDHEHEVSP</sequence>
<accession>B4HB41</accession>
<evidence type="ECO:0000256" key="1">
    <source>
        <dbReference type="SAM" id="SignalP"/>
    </source>
</evidence>
<name>B4HB41_DROPE</name>
<evidence type="ECO:0000313" key="3">
    <source>
        <dbReference type="Proteomes" id="UP000008744"/>
    </source>
</evidence>
<protein>
    <submittedName>
        <fullName evidence="2">GL19717</fullName>
    </submittedName>
</protein>
<feature type="signal peptide" evidence="1">
    <location>
        <begin position="1"/>
        <end position="35"/>
    </location>
</feature>
<dbReference type="HOGENOM" id="CLU_2888118_0_0_1"/>
<keyword evidence="3" id="KW-1185">Reference proteome</keyword>
<proteinExistence type="predicted"/>
<organism evidence="3">
    <name type="scientific">Drosophila persimilis</name>
    <name type="common">Fruit fly</name>
    <dbReference type="NCBI Taxonomy" id="7234"/>
    <lineage>
        <taxon>Eukaryota</taxon>
        <taxon>Metazoa</taxon>
        <taxon>Ecdysozoa</taxon>
        <taxon>Arthropoda</taxon>
        <taxon>Hexapoda</taxon>
        <taxon>Insecta</taxon>
        <taxon>Pterygota</taxon>
        <taxon>Neoptera</taxon>
        <taxon>Endopterygota</taxon>
        <taxon>Diptera</taxon>
        <taxon>Brachycera</taxon>
        <taxon>Muscomorpha</taxon>
        <taxon>Ephydroidea</taxon>
        <taxon>Drosophilidae</taxon>
        <taxon>Drosophila</taxon>
        <taxon>Sophophora</taxon>
    </lineage>
</organism>
<reference evidence="2 3" key="1">
    <citation type="journal article" date="2007" name="Nature">
        <title>Evolution of genes and genomes on the Drosophila phylogeny.</title>
        <authorList>
            <consortium name="Drosophila 12 Genomes Consortium"/>
            <person name="Clark A.G."/>
            <person name="Eisen M.B."/>
            <person name="Smith D.R."/>
            <person name="Bergman C.M."/>
            <person name="Oliver B."/>
            <person name="Markow T.A."/>
            <person name="Kaufman T.C."/>
            <person name="Kellis M."/>
            <person name="Gelbart W."/>
            <person name="Iyer V.N."/>
            <person name="Pollard D.A."/>
            <person name="Sackton T.B."/>
            <person name="Larracuente A.M."/>
            <person name="Singh N.D."/>
            <person name="Abad J.P."/>
            <person name="Abt D.N."/>
            <person name="Adryan B."/>
            <person name="Aguade M."/>
            <person name="Akashi H."/>
            <person name="Anderson W.W."/>
            <person name="Aquadro C.F."/>
            <person name="Ardell D.H."/>
            <person name="Arguello R."/>
            <person name="Artieri C.G."/>
            <person name="Barbash D.A."/>
            <person name="Barker D."/>
            <person name="Barsanti P."/>
            <person name="Batterham P."/>
            <person name="Batzoglou S."/>
            <person name="Begun D."/>
            <person name="Bhutkar A."/>
            <person name="Blanco E."/>
            <person name="Bosak S.A."/>
            <person name="Bradley R.K."/>
            <person name="Brand A.D."/>
            <person name="Brent M.R."/>
            <person name="Brooks A.N."/>
            <person name="Brown R.H."/>
            <person name="Butlin R.K."/>
            <person name="Caggese C."/>
            <person name="Calvi B.R."/>
            <person name="Bernardo de Carvalho A."/>
            <person name="Caspi A."/>
            <person name="Castrezana S."/>
            <person name="Celniker S.E."/>
            <person name="Chang J.L."/>
            <person name="Chapple C."/>
            <person name="Chatterji S."/>
            <person name="Chinwalla A."/>
            <person name="Civetta A."/>
            <person name="Clifton S.W."/>
            <person name="Comeron J.M."/>
            <person name="Costello J.C."/>
            <person name="Coyne J.A."/>
            <person name="Daub J."/>
            <person name="David R.G."/>
            <person name="Delcher A.L."/>
            <person name="Delehaunty K."/>
            <person name="Do C.B."/>
            <person name="Ebling H."/>
            <person name="Edwards K."/>
            <person name="Eickbush T."/>
            <person name="Evans J.D."/>
            <person name="Filipski A."/>
            <person name="Findeiss S."/>
            <person name="Freyhult E."/>
            <person name="Fulton L."/>
            <person name="Fulton R."/>
            <person name="Garcia A.C."/>
            <person name="Gardiner A."/>
            <person name="Garfield D.A."/>
            <person name="Garvin B.E."/>
            <person name="Gibson G."/>
            <person name="Gilbert D."/>
            <person name="Gnerre S."/>
            <person name="Godfrey J."/>
            <person name="Good R."/>
            <person name="Gotea V."/>
            <person name="Gravely B."/>
            <person name="Greenberg A.J."/>
            <person name="Griffiths-Jones S."/>
            <person name="Gross S."/>
            <person name="Guigo R."/>
            <person name="Gustafson E.A."/>
            <person name="Haerty W."/>
            <person name="Hahn M.W."/>
            <person name="Halligan D.L."/>
            <person name="Halpern A.L."/>
            <person name="Halter G.M."/>
            <person name="Han M.V."/>
            <person name="Heger A."/>
            <person name="Hillier L."/>
            <person name="Hinrichs A.S."/>
            <person name="Holmes I."/>
            <person name="Hoskins R.A."/>
            <person name="Hubisz M.J."/>
            <person name="Hultmark D."/>
            <person name="Huntley M.A."/>
            <person name="Jaffe D.B."/>
            <person name="Jagadeeshan S."/>
            <person name="Jeck W.R."/>
            <person name="Johnson J."/>
            <person name="Jones C.D."/>
            <person name="Jordan W.C."/>
            <person name="Karpen G.H."/>
            <person name="Kataoka E."/>
            <person name="Keightley P.D."/>
            <person name="Kheradpour P."/>
            <person name="Kirkness E.F."/>
            <person name="Koerich L.B."/>
            <person name="Kristiansen K."/>
            <person name="Kudrna D."/>
            <person name="Kulathinal R.J."/>
            <person name="Kumar S."/>
            <person name="Kwok R."/>
            <person name="Lander E."/>
            <person name="Langley C.H."/>
            <person name="Lapoint R."/>
            <person name="Lazzaro B.P."/>
            <person name="Lee S.J."/>
            <person name="Levesque L."/>
            <person name="Li R."/>
            <person name="Lin C.F."/>
            <person name="Lin M.F."/>
            <person name="Lindblad-Toh K."/>
            <person name="Llopart A."/>
            <person name="Long M."/>
            <person name="Low L."/>
            <person name="Lozovsky E."/>
            <person name="Lu J."/>
            <person name="Luo M."/>
            <person name="Machado C.A."/>
            <person name="Makalowski W."/>
            <person name="Marzo M."/>
            <person name="Matsuda M."/>
            <person name="Matzkin L."/>
            <person name="McAllister B."/>
            <person name="McBride C.S."/>
            <person name="McKernan B."/>
            <person name="McKernan K."/>
            <person name="Mendez-Lago M."/>
            <person name="Minx P."/>
            <person name="Mollenhauer M.U."/>
            <person name="Montooth K."/>
            <person name="Mount S.M."/>
            <person name="Mu X."/>
            <person name="Myers E."/>
            <person name="Negre B."/>
            <person name="Newfeld S."/>
            <person name="Nielsen R."/>
            <person name="Noor M.A."/>
            <person name="O'Grady P."/>
            <person name="Pachter L."/>
            <person name="Papaceit M."/>
            <person name="Parisi M.J."/>
            <person name="Parisi M."/>
            <person name="Parts L."/>
            <person name="Pedersen J.S."/>
            <person name="Pesole G."/>
            <person name="Phillippy A.M."/>
            <person name="Ponting C.P."/>
            <person name="Pop M."/>
            <person name="Porcelli D."/>
            <person name="Powell J.R."/>
            <person name="Prohaska S."/>
            <person name="Pruitt K."/>
            <person name="Puig M."/>
            <person name="Quesneville H."/>
            <person name="Ram K.R."/>
            <person name="Rand D."/>
            <person name="Rasmussen M.D."/>
            <person name="Reed L.K."/>
            <person name="Reenan R."/>
            <person name="Reily A."/>
            <person name="Remington K.A."/>
            <person name="Rieger T.T."/>
            <person name="Ritchie M.G."/>
            <person name="Robin C."/>
            <person name="Rogers Y.H."/>
            <person name="Rohde C."/>
            <person name="Rozas J."/>
            <person name="Rubenfield M.J."/>
            <person name="Ruiz A."/>
            <person name="Russo S."/>
            <person name="Salzberg S.L."/>
            <person name="Sanchez-Gracia A."/>
            <person name="Saranga D.J."/>
            <person name="Sato H."/>
            <person name="Schaeffer S.W."/>
            <person name="Schatz M.C."/>
            <person name="Schlenke T."/>
            <person name="Schwartz R."/>
            <person name="Segarra C."/>
            <person name="Singh R.S."/>
            <person name="Sirot L."/>
            <person name="Sirota M."/>
            <person name="Sisneros N.B."/>
            <person name="Smith C.D."/>
            <person name="Smith T.F."/>
            <person name="Spieth J."/>
            <person name="Stage D.E."/>
            <person name="Stark A."/>
            <person name="Stephan W."/>
            <person name="Strausberg R.L."/>
            <person name="Strempel S."/>
            <person name="Sturgill D."/>
            <person name="Sutton G."/>
            <person name="Sutton G.G."/>
            <person name="Tao W."/>
            <person name="Teichmann S."/>
            <person name="Tobari Y.N."/>
            <person name="Tomimura Y."/>
            <person name="Tsolas J.M."/>
            <person name="Valente V.L."/>
            <person name="Venter E."/>
            <person name="Venter J.C."/>
            <person name="Vicario S."/>
            <person name="Vieira F.G."/>
            <person name="Vilella A.J."/>
            <person name="Villasante A."/>
            <person name="Walenz B."/>
            <person name="Wang J."/>
            <person name="Wasserman M."/>
            <person name="Watts T."/>
            <person name="Wilson D."/>
            <person name="Wilson R.K."/>
            <person name="Wing R.A."/>
            <person name="Wolfner M.F."/>
            <person name="Wong A."/>
            <person name="Wong G.K."/>
            <person name="Wu C.I."/>
            <person name="Wu G."/>
            <person name="Yamamoto D."/>
            <person name="Yang H.P."/>
            <person name="Yang S.P."/>
            <person name="Yorke J.A."/>
            <person name="Yoshida K."/>
            <person name="Zdobnov E."/>
            <person name="Zhang P."/>
            <person name="Zhang Y."/>
            <person name="Zimin A.V."/>
            <person name="Baldwin J."/>
            <person name="Abdouelleil A."/>
            <person name="Abdulkadir J."/>
            <person name="Abebe A."/>
            <person name="Abera B."/>
            <person name="Abreu J."/>
            <person name="Acer S.C."/>
            <person name="Aftuck L."/>
            <person name="Alexander A."/>
            <person name="An P."/>
            <person name="Anderson E."/>
            <person name="Anderson S."/>
            <person name="Arachi H."/>
            <person name="Azer M."/>
            <person name="Bachantsang P."/>
            <person name="Barry A."/>
            <person name="Bayul T."/>
            <person name="Berlin A."/>
            <person name="Bessette D."/>
            <person name="Bloom T."/>
            <person name="Blye J."/>
            <person name="Boguslavskiy L."/>
            <person name="Bonnet C."/>
            <person name="Boukhgalter B."/>
            <person name="Bourzgui I."/>
            <person name="Brown A."/>
            <person name="Cahill P."/>
            <person name="Channer S."/>
            <person name="Cheshatsang Y."/>
            <person name="Chuda L."/>
            <person name="Citroen M."/>
            <person name="Collymore A."/>
            <person name="Cooke P."/>
            <person name="Costello M."/>
            <person name="D'Aco K."/>
            <person name="Daza R."/>
            <person name="De Haan G."/>
            <person name="DeGray S."/>
            <person name="DeMaso C."/>
            <person name="Dhargay N."/>
            <person name="Dooley K."/>
            <person name="Dooley E."/>
            <person name="Doricent M."/>
            <person name="Dorje P."/>
            <person name="Dorjee K."/>
            <person name="Dupes A."/>
            <person name="Elong R."/>
            <person name="Falk J."/>
            <person name="Farina A."/>
            <person name="Faro S."/>
            <person name="Ferguson D."/>
            <person name="Fisher S."/>
            <person name="Foley C.D."/>
            <person name="Franke A."/>
            <person name="Friedrich D."/>
            <person name="Gadbois L."/>
            <person name="Gearin G."/>
            <person name="Gearin C.R."/>
            <person name="Giannoukos G."/>
            <person name="Goode T."/>
            <person name="Graham J."/>
            <person name="Grandbois E."/>
            <person name="Grewal S."/>
            <person name="Gyaltsen K."/>
            <person name="Hafez N."/>
            <person name="Hagos B."/>
            <person name="Hall J."/>
            <person name="Henson C."/>
            <person name="Hollinger A."/>
            <person name="Honan T."/>
            <person name="Huard M.D."/>
            <person name="Hughes L."/>
            <person name="Hurhula B."/>
            <person name="Husby M.E."/>
            <person name="Kamat A."/>
            <person name="Kanga B."/>
            <person name="Kashin S."/>
            <person name="Khazanovich D."/>
            <person name="Kisner P."/>
            <person name="Lance K."/>
            <person name="Lara M."/>
            <person name="Lee W."/>
            <person name="Lennon N."/>
            <person name="Letendre F."/>
            <person name="LeVine R."/>
            <person name="Lipovsky A."/>
            <person name="Liu X."/>
            <person name="Liu J."/>
            <person name="Liu S."/>
            <person name="Lokyitsang T."/>
            <person name="Lokyitsang Y."/>
            <person name="Lubonja R."/>
            <person name="Lui A."/>
            <person name="MacDonald P."/>
            <person name="Magnisalis V."/>
            <person name="Maru K."/>
            <person name="Matthews C."/>
            <person name="McCusker W."/>
            <person name="McDonough S."/>
            <person name="Mehta T."/>
            <person name="Meldrim J."/>
            <person name="Meneus L."/>
            <person name="Mihai O."/>
            <person name="Mihalev A."/>
            <person name="Mihova T."/>
            <person name="Mittelman R."/>
            <person name="Mlenga V."/>
            <person name="Montmayeur A."/>
            <person name="Mulrain L."/>
            <person name="Navidi A."/>
            <person name="Naylor J."/>
            <person name="Negash T."/>
            <person name="Nguyen T."/>
            <person name="Nguyen N."/>
            <person name="Nicol R."/>
            <person name="Norbu C."/>
            <person name="Norbu N."/>
            <person name="Novod N."/>
            <person name="O'Neill B."/>
            <person name="Osman S."/>
            <person name="Markiewicz E."/>
            <person name="Oyono O.L."/>
            <person name="Patti C."/>
            <person name="Phunkhang P."/>
            <person name="Pierre F."/>
            <person name="Priest M."/>
            <person name="Raghuraman S."/>
            <person name="Rege F."/>
            <person name="Reyes R."/>
            <person name="Rise C."/>
            <person name="Rogov P."/>
            <person name="Ross K."/>
            <person name="Ryan E."/>
            <person name="Settipalli S."/>
            <person name="Shea T."/>
            <person name="Sherpa N."/>
            <person name="Shi L."/>
            <person name="Shih D."/>
            <person name="Sparrow T."/>
            <person name="Spaulding J."/>
            <person name="Stalker J."/>
            <person name="Stange-Thomann N."/>
            <person name="Stavropoulos S."/>
            <person name="Stone C."/>
            <person name="Strader C."/>
            <person name="Tesfaye S."/>
            <person name="Thomson T."/>
            <person name="Thoulutsang Y."/>
            <person name="Thoulutsang D."/>
            <person name="Topham K."/>
            <person name="Topping I."/>
            <person name="Tsamla T."/>
            <person name="Vassiliev H."/>
            <person name="Vo A."/>
            <person name="Wangchuk T."/>
            <person name="Wangdi T."/>
            <person name="Weiand M."/>
            <person name="Wilkinson J."/>
            <person name="Wilson A."/>
            <person name="Yadav S."/>
            <person name="Young G."/>
            <person name="Yu Q."/>
            <person name="Zembek L."/>
            <person name="Zhong D."/>
            <person name="Zimmer A."/>
            <person name="Zwirko Z."/>
            <person name="Jaffe D.B."/>
            <person name="Alvarez P."/>
            <person name="Brockman W."/>
            <person name="Butler J."/>
            <person name="Chin C."/>
            <person name="Gnerre S."/>
            <person name="Grabherr M."/>
            <person name="Kleber M."/>
            <person name="Mauceli E."/>
            <person name="MacCallum I."/>
        </authorList>
    </citation>
    <scope>NUCLEOTIDE SEQUENCE [LARGE SCALE GENOMIC DNA]</scope>
    <source>
        <strain evidence="3">MSH-3 / Tucson 14011-0111.49</strain>
    </source>
</reference>
<dbReference type="OMA" id="TAGMAKC"/>
<dbReference type="EMBL" id="CH479247">
    <property type="protein sequence ID" value="EDW37844.1"/>
    <property type="molecule type" value="Genomic_DNA"/>
</dbReference>
<dbReference type="Proteomes" id="UP000008744">
    <property type="component" value="Unassembled WGS sequence"/>
</dbReference>
<feature type="chain" id="PRO_5002805233" evidence="1">
    <location>
        <begin position="36"/>
        <end position="63"/>
    </location>
</feature>